<dbReference type="SUPFAM" id="SSF47413">
    <property type="entry name" value="lambda repressor-like DNA-binding domains"/>
    <property type="match status" value="1"/>
</dbReference>
<reference evidence="3 4" key="1">
    <citation type="submission" date="2016-10" db="EMBL/GenBank/DDBJ databases">
        <authorList>
            <person name="de Groot N.N."/>
        </authorList>
    </citation>
    <scope>NUCLEOTIDE SEQUENCE [LARGE SCALE GENOMIC DNA]</scope>
    <source>
        <strain evidence="3 4">CGMCC 4.6533</strain>
    </source>
</reference>
<dbReference type="PANTHER" id="PTHR35010">
    <property type="entry name" value="BLL4672 PROTEIN-RELATED"/>
    <property type="match status" value="1"/>
</dbReference>
<proteinExistence type="predicted"/>
<feature type="domain" description="HTH cro/C1-type" evidence="2">
    <location>
        <begin position="31"/>
        <end position="79"/>
    </location>
</feature>
<evidence type="ECO:0000259" key="2">
    <source>
        <dbReference type="PROSITE" id="PS50943"/>
    </source>
</evidence>
<feature type="region of interest" description="Disordered" evidence="1">
    <location>
        <begin position="1"/>
        <end position="28"/>
    </location>
</feature>
<organism evidence="3 4">
    <name type="scientific">Nonomuraea jiangxiensis</name>
    <dbReference type="NCBI Taxonomy" id="633440"/>
    <lineage>
        <taxon>Bacteria</taxon>
        <taxon>Bacillati</taxon>
        <taxon>Actinomycetota</taxon>
        <taxon>Actinomycetes</taxon>
        <taxon>Streptosporangiales</taxon>
        <taxon>Streptosporangiaceae</taxon>
        <taxon>Nonomuraea</taxon>
    </lineage>
</organism>
<dbReference type="Gene3D" id="1.10.260.40">
    <property type="entry name" value="lambda repressor-like DNA-binding domains"/>
    <property type="match status" value="1"/>
</dbReference>
<name>A0A1G8SC22_9ACTN</name>
<evidence type="ECO:0000313" key="4">
    <source>
        <dbReference type="Proteomes" id="UP000199202"/>
    </source>
</evidence>
<evidence type="ECO:0000256" key="1">
    <source>
        <dbReference type="SAM" id="MobiDB-lite"/>
    </source>
</evidence>
<dbReference type="CDD" id="cd00093">
    <property type="entry name" value="HTH_XRE"/>
    <property type="match status" value="1"/>
</dbReference>
<sequence>MRRLASPAPAPPGPRLLTPPDVGLPRRSDGRRVAGLRREALALAAGVSVDYYTRLEQGRVGNVSDQVLEAVSGVLRLTVMM</sequence>
<dbReference type="STRING" id="633440.SAMN05421869_109334"/>
<evidence type="ECO:0000313" key="3">
    <source>
        <dbReference type="EMBL" id="SDJ26757.1"/>
    </source>
</evidence>
<gene>
    <name evidence="3" type="ORF">SAMN05421869_109334</name>
</gene>
<dbReference type="InterPro" id="IPR010982">
    <property type="entry name" value="Lambda_DNA-bd_dom_sf"/>
</dbReference>
<dbReference type="PANTHER" id="PTHR35010:SF2">
    <property type="entry name" value="BLL4672 PROTEIN"/>
    <property type="match status" value="1"/>
</dbReference>
<dbReference type="GO" id="GO:0003677">
    <property type="term" value="F:DNA binding"/>
    <property type="evidence" value="ECO:0007669"/>
    <property type="project" value="InterPro"/>
</dbReference>
<dbReference type="EMBL" id="FNDJ01000009">
    <property type="protein sequence ID" value="SDJ26757.1"/>
    <property type="molecule type" value="Genomic_DNA"/>
</dbReference>
<dbReference type="Proteomes" id="UP000199202">
    <property type="component" value="Unassembled WGS sequence"/>
</dbReference>
<dbReference type="Pfam" id="PF13560">
    <property type="entry name" value="HTH_31"/>
    <property type="match status" value="1"/>
</dbReference>
<keyword evidence="4" id="KW-1185">Reference proteome</keyword>
<dbReference type="InterPro" id="IPR001387">
    <property type="entry name" value="Cro/C1-type_HTH"/>
</dbReference>
<protein>
    <submittedName>
        <fullName evidence="3">Helix-turn-helix domain-containing protein</fullName>
    </submittedName>
</protein>
<accession>A0A1G8SC22</accession>
<dbReference type="PROSITE" id="PS50943">
    <property type="entry name" value="HTH_CROC1"/>
    <property type="match status" value="1"/>
</dbReference>
<dbReference type="AlphaFoldDB" id="A0A1G8SC22"/>